<evidence type="ECO:0000256" key="2">
    <source>
        <dbReference type="SAM" id="Phobius"/>
    </source>
</evidence>
<evidence type="ECO:0000256" key="1">
    <source>
        <dbReference type="SAM" id="MobiDB-lite"/>
    </source>
</evidence>
<feature type="transmembrane region" description="Helical" evidence="2">
    <location>
        <begin position="31"/>
        <end position="53"/>
    </location>
</feature>
<dbReference type="InterPro" id="IPR019415">
    <property type="entry name" value="FMP27_SW_RBG"/>
</dbReference>
<dbReference type="Pfam" id="PF10344">
    <property type="entry name" value="Hobbit"/>
    <property type="match status" value="2"/>
</dbReference>
<evidence type="ECO:0000259" key="4">
    <source>
        <dbReference type="SMART" id="SM01215"/>
    </source>
</evidence>
<dbReference type="PANTHER" id="PTHR15678">
    <property type="entry name" value="ANTIGEN MLAA-22-RELATED"/>
    <property type="match status" value="1"/>
</dbReference>
<dbReference type="InterPro" id="IPR019449">
    <property type="entry name" value="FMP27_WPPW_RBG"/>
</dbReference>
<feature type="region of interest" description="Disordered" evidence="1">
    <location>
        <begin position="2711"/>
        <end position="2809"/>
    </location>
</feature>
<feature type="region of interest" description="Disordered" evidence="1">
    <location>
        <begin position="356"/>
        <end position="384"/>
    </location>
</feature>
<reference evidence="6" key="1">
    <citation type="submission" date="2023-03" db="EMBL/GenBank/DDBJ databases">
        <title>Massive genome expansion in bonnet fungi (Mycena s.s.) driven by repeated elements and novel gene families across ecological guilds.</title>
        <authorList>
            <consortium name="Lawrence Berkeley National Laboratory"/>
            <person name="Harder C.B."/>
            <person name="Miyauchi S."/>
            <person name="Viragh M."/>
            <person name="Kuo A."/>
            <person name="Thoen E."/>
            <person name="Andreopoulos B."/>
            <person name="Lu D."/>
            <person name="Skrede I."/>
            <person name="Drula E."/>
            <person name="Henrissat B."/>
            <person name="Morin E."/>
            <person name="Kohler A."/>
            <person name="Barry K."/>
            <person name="LaButti K."/>
            <person name="Morin E."/>
            <person name="Salamov A."/>
            <person name="Lipzen A."/>
            <person name="Mereny Z."/>
            <person name="Hegedus B."/>
            <person name="Baldrian P."/>
            <person name="Stursova M."/>
            <person name="Weitz H."/>
            <person name="Taylor A."/>
            <person name="Grigoriev I.V."/>
            <person name="Nagy L.G."/>
            <person name="Martin F."/>
            <person name="Kauserud H."/>
        </authorList>
    </citation>
    <scope>NUCLEOTIDE SEQUENCE</scope>
    <source>
        <strain evidence="6">CBHHK067</strain>
    </source>
</reference>
<dbReference type="InterPro" id="IPR019441">
    <property type="entry name" value="FMP27/BLTP2/Hobbit_GFWDK_RBG"/>
</dbReference>
<feature type="domain" description="FMP27 SW motif-containing RBG unit" evidence="4">
    <location>
        <begin position="1220"/>
        <end position="1324"/>
    </location>
</feature>
<feature type="compositionally biased region" description="Polar residues" evidence="1">
    <location>
        <begin position="2539"/>
        <end position="2554"/>
    </location>
</feature>
<proteinExistence type="predicted"/>
<feature type="transmembrane region" description="Helical" evidence="2">
    <location>
        <begin position="6"/>
        <end position="24"/>
    </location>
</feature>
<gene>
    <name evidence="6" type="ORF">B0H17DRAFT_1336515</name>
</gene>
<keyword evidence="2" id="KW-0472">Membrane</keyword>
<evidence type="ECO:0000313" key="6">
    <source>
        <dbReference type="EMBL" id="KAJ7665514.1"/>
    </source>
</evidence>
<accession>A0AAD7G868</accession>
<evidence type="ECO:0000259" key="3">
    <source>
        <dbReference type="SMART" id="SM01214"/>
    </source>
</evidence>
<dbReference type="EMBL" id="JARKIE010000216">
    <property type="protein sequence ID" value="KAJ7665514.1"/>
    <property type="molecule type" value="Genomic_DNA"/>
</dbReference>
<feature type="region of interest" description="Disordered" evidence="1">
    <location>
        <begin position="2508"/>
        <end position="2610"/>
    </location>
</feature>
<dbReference type="SMART" id="SM01216">
    <property type="entry name" value="Fmp27_WPPW"/>
    <property type="match status" value="1"/>
</dbReference>
<dbReference type="Proteomes" id="UP001221757">
    <property type="component" value="Unassembled WGS sequence"/>
</dbReference>
<organism evidence="6 7">
    <name type="scientific">Mycena rosella</name>
    <name type="common">Pink bonnet</name>
    <name type="synonym">Agaricus rosellus</name>
    <dbReference type="NCBI Taxonomy" id="1033263"/>
    <lineage>
        <taxon>Eukaryota</taxon>
        <taxon>Fungi</taxon>
        <taxon>Dikarya</taxon>
        <taxon>Basidiomycota</taxon>
        <taxon>Agaricomycotina</taxon>
        <taxon>Agaricomycetes</taxon>
        <taxon>Agaricomycetidae</taxon>
        <taxon>Agaricales</taxon>
        <taxon>Marasmiineae</taxon>
        <taxon>Mycenaceae</taxon>
        <taxon>Mycena</taxon>
    </lineage>
</organism>
<protein>
    <submittedName>
        <fullName evidence="6">Golgi-body localization protein domain-containing protein</fullName>
    </submittedName>
</protein>
<keyword evidence="7" id="KW-1185">Reference proteome</keyword>
<comment type="caution">
    <text evidence="6">The sequence shown here is derived from an EMBL/GenBank/DDBJ whole genome shotgun (WGS) entry which is preliminary data.</text>
</comment>
<evidence type="ECO:0000259" key="5">
    <source>
        <dbReference type="SMART" id="SM01216"/>
    </source>
</evidence>
<keyword evidence="2" id="KW-0812">Transmembrane</keyword>
<dbReference type="SMART" id="SM01215">
    <property type="entry name" value="Fmp27_SW"/>
    <property type="match status" value="1"/>
</dbReference>
<evidence type="ECO:0000313" key="7">
    <source>
        <dbReference type="Proteomes" id="UP001221757"/>
    </source>
</evidence>
<keyword evidence="2" id="KW-1133">Transmembrane helix</keyword>
<feature type="domain" description="FMP27 WPPW motif-containing RBG unit" evidence="5">
    <location>
        <begin position="1736"/>
        <end position="2168"/>
    </location>
</feature>
<dbReference type="InterPro" id="IPR045167">
    <property type="entry name" value="Hobbit"/>
</dbReference>
<feature type="compositionally biased region" description="Low complexity" evidence="1">
    <location>
        <begin position="2508"/>
        <end position="2517"/>
    </location>
</feature>
<feature type="compositionally biased region" description="Basic and acidic residues" evidence="1">
    <location>
        <begin position="356"/>
        <end position="365"/>
    </location>
</feature>
<sequence>MATDPIASYSLIDWFFYILRVLLLTRSDDLWWTYFSVWLVRFVAFSLLLRTYITPWAVARLSRHVRVRSISLRSIRGLYARAGAQTLRADRISWSWSTVEGSRRMTIQVVGLTLEVGTPPQGSVDRHGRKLTLADLAPSPMAYRLWMFISGLYSLVDPFVRPLVRTYFAACLRLLIRWVPGISQALALDINSPTITFADMPGAKIVISTVTIRTVLAFTQTEKPEEAGLLLKVPSQPRASYSVAAWRRRLTHSLQRSWDRAWGQTHGYATVELKCHGIVGSMDSLVDLFGDTDTLVDLLDSVNFFTLPGSIDFNASLGFSPRRGTIDPHSVNVSLVLSDAHVELRAMIDLLDSMKRSKKPDHSEPEPLEIATSTSPKSRDSLLSPLLSPNTPSVTFFSSPTSPTSPTSPRSPFLSAFSGSVARRHHPPCVKLKESKDTSSLSFLAGVSFRMSKITATAARKHDNHDEKYKIVVRDIGAKAKRSHPDDPLHTRWLGRGKKIDDLDPDGYVLNFATGEIGVDRIAALSQIRLLVIKSTDFQSLAIQWPTPWLHTSPFIGGDPNAPLLAIHASVGAIHLTEHLDCLTRLFTDLPRVESKLSEPSSAPSHVYPVPRLAFEMDCEPICARLIVGSKPVDPSALELRTDGFVVSIISRFSPRPPPRKPPVNPPPLTEFLPLHLHVQGAVVLRRIFLRVCSKRSGPGSASIEDPVLLSMEALELTGHYKADASISEDGNIAFVEMPSRVLRLHCTTDALCIELWHPLVIDTLVRVLSSLPAKTNSPPQSSPSSIVEKMPKGVSATLSLARFVVFITAPDINPDDTMDLCRGFAIRAVGFSIQYCSLRANPDRHADWRTSTRQKLYLPEETLLPAVLAASRTNSTAVFVSLALPDIVFRSAISTQYDADDPLIAERDDPNLKTQEFLHLKNSQAVLSFSGGTFWPTVSVADSCDLSLVIPYVRGAFQLAHMYSILLGVATLKQVVQARLSRPRSTSHTSSPRAQSVLLKCDVTVRTAQVFCALPTQSAVLRIDAITLLSGPNKPMVARWDKAAVLVKVPPTLSRLQAEYDGDRWEELACLQKWSATFPHGSIELEADNARIRIPYGFVMADLILDISLVVKASRHLARICLLGQYFAMPTPEAESSKSVPRLVLNIRSLCVEAADDPFESRLGTILRTGLDAAKNRKDREEAFNAKVQSILTEETYSSQNAEAPDYNFDAKHSISIAEARDRLDEVHSVDWAMRLNLARHNQAKDEETILRRHRGPGGPRTTSPILNLVEVSPSPPGPPLLRVLLTNITLNIGPPSFPIANLPNFLYEQGSGLPTTTEFSLLVPLHVNFGVSSLRVTLRDYPLPLIYIPAQVDKTLFVLDFDSDVIVAEEMGTALSVDWVDCPVVPSGYGLPGAAPFSLSIPKTIMPVKSYANPAIAVTATGPTTFSWGVSYGPATQDLMRVVETLTTPPRDSSPGMGFWDKMRLIFHWTVKADFVGEIRYQMKGSRDPYNINGAGAGFVLAWQGSPRLLIAHKNDDKELIQVLSDSMSIAIPDFSSLMPKSKRKPRMPGEKSRPFQKICAKFRSGVRFGIGFVMERSCGPECSACTGTPFDRKCRLYDFRPHYDVKLQKKPRAPTRKTPEDSYNGFRSDFIHLSTSLTSALNAKSGTHLESSSFHLTPQAFTHFWSWWHLFDGGLGFPIRQGTAWPIRPISPKFGRHLATLKYRISVKNISIMHAYIDDSRETWADGVTPWIGVKGVIEEFQVDMHQREEESIVPGLLPNTTKRARRKPFYAIELVMKGLDLRAMLATFHDPLKIEVGVSSSPQRSNYRTRTDLPPTPVDSAWNDEDDFIELDWTPPSIPSLHFLPVATCPRFTYFRRAAPTRPQDDCSKFGLEKTHTCFLDKEPSVLRVQIDLALARVAELKESIRQHKMKPNNNADLHTMEKMLVLIEDYITLLQETDAGSRPMGDTGGHSYHIPADTLSEAEWAEFDNVYQVHCPKIFLDSSIRDIMMQYYYCSRARRGIEYHMATRAVKFIRDQAEDGSVMAGPDKHRSMGAAQAAAHALRKILSGHERKSLDPEPTHEAPLDSDPLEGWFEGVSLLKGHCCLLLKPQIVLRDETASDRTVVVVAVQAKLQSYAIMDDSNVEDPISGKVMSRTFTTLSGLQTFSPASPDYSGDGCVPLEVLIDFRCESNDFERLVPQTDATFHYDKFNRLRLRNNVTSVVRSETEKHGLGNHNHLHDQTDLIQVNIPQFTVTANDQHFQTISNIVAKLLLFSDAAHKTRVNKLETLLFTYDFNDLKSVATVVTDLQIGLRDAIETELIADISHLTPEAAKLEMLKLKAHKMLLSEELSGLFDCIKLAQDQRENQSEPKSALLLHTSSSEISWRMLDDQREMLAKLVVQNIDFFWLSRQDSSTVNNLTVGNLQAFDGSRDARWAEILSKYDEPVHHPLLKRGLFVLANWSVLAPVGGITIYESFELNFHPMRLQVDAKVGRRIMEYVWPARRNRQRVIDEERKPIAEEFVPLSRSSLDSPRSPVPRKASSSAPTLAPPMKLSASRSFTDLRSTSNSLVPPSAPRLHRTVSSSALRQLPESPPARPPPVKKNRSESSNKVAQAHKKTGDAAEMKTRSSQKSFVLVRISSLNLLLSIMKEESFVCRDAHIRTRDLEYRNQTWSFEELVDQFIPSDMSWKGWLKMAFHQPLVPVLPVARELISKTKWIANKSTGQDIDALVSPPRMSRAKAITQGEEGAESDRSHSPRFFKSRKRMDTVPPVILPGAAFTTEPSEAEGSRPPSRNRMFNLFDRRPKTPSNSYSTGYSTTTSDSSKL</sequence>
<feature type="compositionally biased region" description="Basic and acidic residues" evidence="1">
    <location>
        <begin position="2601"/>
        <end position="2610"/>
    </location>
</feature>
<feature type="compositionally biased region" description="Pro residues" evidence="1">
    <location>
        <begin position="2575"/>
        <end position="2584"/>
    </location>
</feature>
<name>A0AAD7G868_MYCRO</name>
<dbReference type="PANTHER" id="PTHR15678:SF6">
    <property type="entry name" value="BRIDGE-LIKE LIPID TRANSFER PROTEIN FAMILY MEMBER 2"/>
    <property type="match status" value="1"/>
</dbReference>
<dbReference type="SMART" id="SM01214">
    <property type="entry name" value="Fmp27_GFWDK"/>
    <property type="match status" value="1"/>
</dbReference>
<feature type="compositionally biased region" description="Low complexity" evidence="1">
    <location>
        <begin position="2790"/>
        <end position="2809"/>
    </location>
</feature>
<feature type="domain" description="FMP27/BLTP2/Hobbit GFWDK motif-containing RBG unit" evidence="3">
    <location>
        <begin position="1342"/>
        <end position="1494"/>
    </location>
</feature>